<reference evidence="1" key="1">
    <citation type="submission" date="2020-05" db="EMBL/GenBank/DDBJ databases">
        <title>Large-scale comparative analyses of tick genomes elucidate their genetic diversity and vector capacities.</title>
        <authorList>
            <person name="Jia N."/>
            <person name="Wang J."/>
            <person name="Shi W."/>
            <person name="Du L."/>
            <person name="Sun Y."/>
            <person name="Zhan W."/>
            <person name="Jiang J."/>
            <person name="Wang Q."/>
            <person name="Zhang B."/>
            <person name="Ji P."/>
            <person name="Sakyi L.B."/>
            <person name="Cui X."/>
            <person name="Yuan T."/>
            <person name="Jiang B."/>
            <person name="Yang W."/>
            <person name="Lam T.T.-Y."/>
            <person name="Chang Q."/>
            <person name="Ding S."/>
            <person name="Wang X."/>
            <person name="Zhu J."/>
            <person name="Ruan X."/>
            <person name="Zhao L."/>
            <person name="Wei J."/>
            <person name="Que T."/>
            <person name="Du C."/>
            <person name="Cheng J."/>
            <person name="Dai P."/>
            <person name="Han X."/>
            <person name="Huang E."/>
            <person name="Gao Y."/>
            <person name="Liu J."/>
            <person name="Shao H."/>
            <person name="Ye R."/>
            <person name="Li L."/>
            <person name="Wei W."/>
            <person name="Wang X."/>
            <person name="Wang C."/>
            <person name="Yang T."/>
            <person name="Huo Q."/>
            <person name="Li W."/>
            <person name="Guo W."/>
            <person name="Chen H."/>
            <person name="Zhou L."/>
            <person name="Ni X."/>
            <person name="Tian J."/>
            <person name="Zhou Y."/>
            <person name="Sheng Y."/>
            <person name="Liu T."/>
            <person name="Pan Y."/>
            <person name="Xia L."/>
            <person name="Li J."/>
            <person name="Zhao F."/>
            <person name="Cao W."/>
        </authorList>
    </citation>
    <scope>NUCLEOTIDE SEQUENCE</scope>
    <source>
        <strain evidence="1">Hyas-2018</strain>
    </source>
</reference>
<gene>
    <name evidence="1" type="ORF">HPB50_011761</name>
</gene>
<keyword evidence="2" id="KW-1185">Reference proteome</keyword>
<organism evidence="1 2">
    <name type="scientific">Hyalomma asiaticum</name>
    <name type="common">Tick</name>
    <dbReference type="NCBI Taxonomy" id="266040"/>
    <lineage>
        <taxon>Eukaryota</taxon>
        <taxon>Metazoa</taxon>
        <taxon>Ecdysozoa</taxon>
        <taxon>Arthropoda</taxon>
        <taxon>Chelicerata</taxon>
        <taxon>Arachnida</taxon>
        <taxon>Acari</taxon>
        <taxon>Parasitiformes</taxon>
        <taxon>Ixodida</taxon>
        <taxon>Ixodoidea</taxon>
        <taxon>Ixodidae</taxon>
        <taxon>Hyalomminae</taxon>
        <taxon>Hyalomma</taxon>
    </lineage>
</organism>
<protein>
    <submittedName>
        <fullName evidence="1">Uncharacterized protein</fullName>
    </submittedName>
</protein>
<proteinExistence type="predicted"/>
<sequence>MRAPPVGGLPRETMSQNKAHSERSLNHYAERHGAAVADPGHDSRPLRPQAGEEARRVTTFVPGRGKRSHRGSAAVRSRPMAAARPGDRKTRLPTMPADDKGSDMNGRK</sequence>
<evidence type="ECO:0000313" key="1">
    <source>
        <dbReference type="EMBL" id="KAH6946123.1"/>
    </source>
</evidence>
<name>A0ACB7TGB3_HYAAI</name>
<evidence type="ECO:0000313" key="2">
    <source>
        <dbReference type="Proteomes" id="UP000821845"/>
    </source>
</evidence>
<comment type="caution">
    <text evidence="1">The sequence shown here is derived from an EMBL/GenBank/DDBJ whole genome shotgun (WGS) entry which is preliminary data.</text>
</comment>
<dbReference type="Proteomes" id="UP000821845">
    <property type="component" value="Chromosome 1"/>
</dbReference>
<dbReference type="EMBL" id="CM023481">
    <property type="protein sequence ID" value="KAH6946123.1"/>
    <property type="molecule type" value="Genomic_DNA"/>
</dbReference>
<accession>A0ACB7TGB3</accession>